<evidence type="ECO:0000256" key="1">
    <source>
        <dbReference type="SAM" id="MobiDB-lite"/>
    </source>
</evidence>
<evidence type="ECO:0000313" key="3">
    <source>
        <dbReference type="Proteomes" id="UP000317494"/>
    </source>
</evidence>
<dbReference type="VEuPathDB" id="FungiDB:SeMB42_g01676"/>
<reference evidence="2 3" key="1">
    <citation type="journal article" date="2019" name="Sci. Rep.">
        <title>Comparative genomics of chytrid fungi reveal insights into the obligate biotrophic and pathogenic lifestyle of Synchytrium endobioticum.</title>
        <authorList>
            <person name="van de Vossenberg B.T.L.H."/>
            <person name="Warris S."/>
            <person name="Nguyen H.D.T."/>
            <person name="van Gent-Pelzer M.P.E."/>
            <person name="Joly D.L."/>
            <person name="van de Geest H.C."/>
            <person name="Bonants P.J.M."/>
            <person name="Smith D.S."/>
            <person name="Levesque C.A."/>
            <person name="van der Lee T.A.J."/>
        </authorList>
    </citation>
    <scope>NUCLEOTIDE SEQUENCE [LARGE SCALE GENOMIC DNA]</scope>
    <source>
        <strain evidence="2 3">MB42</strain>
    </source>
</reference>
<protein>
    <submittedName>
        <fullName evidence="2">Uncharacterized protein</fullName>
    </submittedName>
</protein>
<feature type="region of interest" description="Disordered" evidence="1">
    <location>
        <begin position="1"/>
        <end position="54"/>
    </location>
</feature>
<comment type="caution">
    <text evidence="2">The sequence shown here is derived from an EMBL/GenBank/DDBJ whole genome shotgun (WGS) entry which is preliminary data.</text>
</comment>
<dbReference type="EMBL" id="QEAN01000045">
    <property type="protein sequence ID" value="TPX52036.1"/>
    <property type="molecule type" value="Genomic_DNA"/>
</dbReference>
<feature type="region of interest" description="Disordered" evidence="1">
    <location>
        <begin position="138"/>
        <end position="204"/>
    </location>
</feature>
<feature type="region of interest" description="Disordered" evidence="1">
    <location>
        <begin position="244"/>
        <end position="311"/>
    </location>
</feature>
<feature type="compositionally biased region" description="Polar residues" evidence="1">
    <location>
        <begin position="7"/>
        <end position="24"/>
    </location>
</feature>
<feature type="compositionally biased region" description="Basic and acidic residues" evidence="1">
    <location>
        <begin position="302"/>
        <end position="311"/>
    </location>
</feature>
<feature type="compositionally biased region" description="Low complexity" evidence="1">
    <location>
        <begin position="154"/>
        <end position="169"/>
    </location>
</feature>
<feature type="compositionally biased region" description="Polar residues" evidence="1">
    <location>
        <begin position="171"/>
        <end position="192"/>
    </location>
</feature>
<keyword evidence="3" id="KW-1185">Reference proteome</keyword>
<accession>A0A507DKI2</accession>
<sequence>MYRACGDQSSMTTHATSAPPSRSSGRGCVLPSPSSVGTMSRRHTRSISASPPQPAPFKPVYQSCLDLSSIPDAAVRAYAFPMPRKSRIRIPPWQSPSLGADIDAMIYELSLKMASEPFVVYSSKSVASFIPTTTFLRLPSKHEGRDREGRSKSRPSSGGPAASSHRASPQPHASSKTASPVMQASTPKNTNFHAHKSSDGTSANKIVTSISSHKKMMASRIDPAAAACSSINANNHHLSMAVDRNHSEPPAASPLSKPVTRTPGSTDGDANKKRKRSQNADSRSRDSGDVSSPEYSPGDAAADMKRSRSGD</sequence>
<name>A0A507DKI2_9FUNG</name>
<feature type="compositionally biased region" description="Basic and acidic residues" evidence="1">
    <location>
        <begin position="140"/>
        <end position="151"/>
    </location>
</feature>
<proteinExistence type="predicted"/>
<evidence type="ECO:0000313" key="2">
    <source>
        <dbReference type="EMBL" id="TPX52036.1"/>
    </source>
</evidence>
<organism evidence="2 3">
    <name type="scientific">Synchytrium endobioticum</name>
    <dbReference type="NCBI Taxonomy" id="286115"/>
    <lineage>
        <taxon>Eukaryota</taxon>
        <taxon>Fungi</taxon>
        <taxon>Fungi incertae sedis</taxon>
        <taxon>Chytridiomycota</taxon>
        <taxon>Chytridiomycota incertae sedis</taxon>
        <taxon>Chytridiomycetes</taxon>
        <taxon>Synchytriales</taxon>
        <taxon>Synchytriaceae</taxon>
        <taxon>Synchytrium</taxon>
    </lineage>
</organism>
<gene>
    <name evidence="2" type="ORF">SeMB42_g01676</name>
</gene>
<dbReference type="Proteomes" id="UP000317494">
    <property type="component" value="Unassembled WGS sequence"/>
</dbReference>
<dbReference type="AlphaFoldDB" id="A0A507DKI2"/>